<dbReference type="RefSeq" id="WP_038371528.1">
    <property type="nucleotide sequence ID" value="NZ_KK069991.1"/>
</dbReference>
<accession>Z9JTS0</accession>
<evidence type="ECO:0000256" key="2">
    <source>
        <dbReference type="SAM" id="MobiDB-lite"/>
    </source>
</evidence>
<evidence type="ECO:0008006" key="5">
    <source>
        <dbReference type="Google" id="ProtNLM"/>
    </source>
</evidence>
<dbReference type="SUPFAM" id="SSF52833">
    <property type="entry name" value="Thioredoxin-like"/>
    <property type="match status" value="1"/>
</dbReference>
<dbReference type="InterPro" id="IPR011893">
    <property type="entry name" value="Selenoprotein_Rdx-typ"/>
</dbReference>
<proteinExistence type="predicted"/>
<name>Z9JTS0_9MICO</name>
<comment type="caution">
    <text evidence="3">The sequence shown here is derived from an EMBL/GenBank/DDBJ whole genome shotgun (WGS) entry which is preliminary data.</text>
</comment>
<dbReference type="OrthoDB" id="9811366at2"/>
<dbReference type="PANTHER" id="PTHR36417">
    <property type="entry name" value="SELENOPROTEIN DOMAIN PROTEIN (AFU_ORTHOLOGUE AFUA_1G05220)"/>
    <property type="match status" value="1"/>
</dbReference>
<dbReference type="PANTHER" id="PTHR36417:SF2">
    <property type="entry name" value="SELENOPROTEIN DOMAIN PROTEIN (AFU_ORTHOLOGUE AFUA_1G05220)"/>
    <property type="match status" value="1"/>
</dbReference>
<keyword evidence="1" id="KW-0676">Redox-active center</keyword>
<reference evidence="3 4" key="1">
    <citation type="submission" date="2014-02" db="EMBL/GenBank/DDBJ databases">
        <title>Genome sequence of Brachybacterium phenoliresistens strain W13A50.</title>
        <authorList>
            <person name="Wang X."/>
        </authorList>
    </citation>
    <scope>NUCLEOTIDE SEQUENCE [LARGE SCALE GENOMIC DNA]</scope>
    <source>
        <strain evidence="3 4">W13A50</strain>
    </source>
</reference>
<gene>
    <name evidence="3" type="ORF">BF93_14795</name>
</gene>
<evidence type="ECO:0000313" key="3">
    <source>
        <dbReference type="EMBL" id="EWS81780.1"/>
    </source>
</evidence>
<dbReference type="Gene3D" id="3.40.30.10">
    <property type="entry name" value="Glutaredoxin"/>
    <property type="match status" value="1"/>
</dbReference>
<dbReference type="InterPro" id="IPR036249">
    <property type="entry name" value="Thioredoxin-like_sf"/>
</dbReference>
<evidence type="ECO:0000256" key="1">
    <source>
        <dbReference type="ARBA" id="ARBA00023284"/>
    </source>
</evidence>
<dbReference type="PATRIC" id="fig|396014.3.peg.1306"/>
<dbReference type="AlphaFoldDB" id="Z9JTS0"/>
<dbReference type="EMBL" id="JDYK01000005">
    <property type="protein sequence ID" value="EWS81780.1"/>
    <property type="molecule type" value="Genomic_DNA"/>
</dbReference>
<dbReference type="HOGENOM" id="CLU_068510_3_1_11"/>
<dbReference type="Pfam" id="PF10262">
    <property type="entry name" value="Rdx"/>
    <property type="match status" value="1"/>
</dbReference>
<dbReference type="Proteomes" id="UP000023067">
    <property type="component" value="Unassembled WGS sequence"/>
</dbReference>
<sequence length="112" mass="12271">MPAPRIVITYCTQCRWLLRAQWYQGELLQTFEQEAGEIALVPATGGVFRIDVDGAHVWNRKRDGGFPDISELKRRVRDLIAPGRSLGHADRAAAAPAPGEHDRPSGSPAPGE</sequence>
<keyword evidence="4" id="KW-1185">Reference proteome</keyword>
<protein>
    <recommendedName>
        <fullName evidence="5">SelT/selW/selH domain protein</fullName>
    </recommendedName>
</protein>
<organism evidence="3 4">
    <name type="scientific">Brachybacterium phenoliresistens</name>
    <dbReference type="NCBI Taxonomy" id="396014"/>
    <lineage>
        <taxon>Bacteria</taxon>
        <taxon>Bacillati</taxon>
        <taxon>Actinomycetota</taxon>
        <taxon>Actinomycetes</taxon>
        <taxon>Micrococcales</taxon>
        <taxon>Dermabacteraceae</taxon>
        <taxon>Brachybacterium</taxon>
    </lineage>
</organism>
<dbReference type="eggNOG" id="COG3526">
    <property type="taxonomic scope" value="Bacteria"/>
</dbReference>
<evidence type="ECO:0000313" key="4">
    <source>
        <dbReference type="Proteomes" id="UP000023067"/>
    </source>
</evidence>
<dbReference type="NCBIfam" id="TIGR02174">
    <property type="entry name" value="CXXU_selWTH"/>
    <property type="match status" value="1"/>
</dbReference>
<feature type="region of interest" description="Disordered" evidence="2">
    <location>
        <begin position="83"/>
        <end position="112"/>
    </location>
</feature>